<sequence length="527" mass="59191">MAPTISIPQSNAPPSLISFSSLPRYLTGIMAYVQDEQNSLVRSSGFLVSSMDLLIEKLRASEAKAQALEVQVQSLKAEINTLRSQASSQRPAPRSASTRLPPEASTISFHIEKPQDLPTKRNVNEERSRHLRELLNQLPVTDEEWCQRRRNVQLSNPEEVTRTFLSFISRTKSQTTTPEIQLGPQSLTGEQILRNYRQFVGFLQQDSVHAHQISNFAILLLVCLCRVAREHGVRLETVDEVLDDILPRKANSKKRQSVHLRHLRKAVLWPVRQAELLREKYAHRADEFFLLYGPSIKTYERLGQDKSAEGFARLAKLPPPPAGETNAEVPFSVPLMVRLIAGNSFRPYITARHTIAFMISDGLTYQLAACPRDGPDLIDFDKIFRSIENDPATNFDRCNSGLAEGARSGIQTVEAPGHELPSTSFYPFEGISTNAVELLGTQPHTDALTLPWHASPSELANDALRPQTGQSVFTDVVRLLDEPTVREINRDSQHHGREDNAGEDDLFGRFIEDTDHLFEQAPSDFSF</sequence>
<dbReference type="EMBL" id="JXCE01000260">
    <property type="protein sequence ID" value="KPA38621.1"/>
    <property type="molecule type" value="Genomic_DNA"/>
</dbReference>
<name>A0A0N0DCR9_FUSLA</name>
<gene>
    <name evidence="2" type="ORF">FLAG1_08534</name>
</gene>
<proteinExistence type="predicted"/>
<dbReference type="AlphaFoldDB" id="A0A0N0DCR9"/>
<reference evidence="2 3" key="1">
    <citation type="submission" date="2015-04" db="EMBL/GenBank/DDBJ databases">
        <title>The draft genome sequence of Fusarium langsethiae, a T-2/HT-2 mycotoxin producer.</title>
        <authorList>
            <person name="Lysoe E."/>
            <person name="Divon H.H."/>
            <person name="Terzi V."/>
            <person name="Orru L."/>
            <person name="Lamontanara A."/>
            <person name="Kolseth A.-K."/>
            <person name="Frandsen R.J."/>
            <person name="Nielsen K."/>
            <person name="Thrane U."/>
        </authorList>
    </citation>
    <scope>NUCLEOTIDE SEQUENCE [LARGE SCALE GENOMIC DNA]</scope>
    <source>
        <strain evidence="2 3">Fl201059</strain>
    </source>
</reference>
<dbReference type="Proteomes" id="UP000037904">
    <property type="component" value="Unassembled WGS sequence"/>
</dbReference>
<feature type="compositionally biased region" description="Low complexity" evidence="1">
    <location>
        <begin position="83"/>
        <end position="97"/>
    </location>
</feature>
<evidence type="ECO:0000313" key="2">
    <source>
        <dbReference type="EMBL" id="KPA38621.1"/>
    </source>
</evidence>
<evidence type="ECO:0000256" key="1">
    <source>
        <dbReference type="SAM" id="MobiDB-lite"/>
    </source>
</evidence>
<accession>A0A0N0DCR9</accession>
<comment type="caution">
    <text evidence="2">The sequence shown here is derived from an EMBL/GenBank/DDBJ whole genome shotgun (WGS) entry which is preliminary data.</text>
</comment>
<feature type="region of interest" description="Disordered" evidence="1">
    <location>
        <begin position="82"/>
        <end position="106"/>
    </location>
</feature>
<keyword evidence="3" id="KW-1185">Reference proteome</keyword>
<evidence type="ECO:0000313" key="3">
    <source>
        <dbReference type="Proteomes" id="UP000037904"/>
    </source>
</evidence>
<organism evidence="2 3">
    <name type="scientific">Fusarium langsethiae</name>
    <dbReference type="NCBI Taxonomy" id="179993"/>
    <lineage>
        <taxon>Eukaryota</taxon>
        <taxon>Fungi</taxon>
        <taxon>Dikarya</taxon>
        <taxon>Ascomycota</taxon>
        <taxon>Pezizomycotina</taxon>
        <taxon>Sordariomycetes</taxon>
        <taxon>Hypocreomycetidae</taxon>
        <taxon>Hypocreales</taxon>
        <taxon>Nectriaceae</taxon>
        <taxon>Fusarium</taxon>
    </lineage>
</organism>
<protein>
    <submittedName>
        <fullName evidence="2">Uncharacterized protein</fullName>
    </submittedName>
</protein>